<dbReference type="Proteomes" id="UP000193920">
    <property type="component" value="Unassembled WGS sequence"/>
</dbReference>
<evidence type="ECO:0000256" key="1">
    <source>
        <dbReference type="SAM" id="Phobius"/>
    </source>
</evidence>
<sequence>MAAPPQSGKSTVDYINDVVKIGEIVTQPITDKWFYWAMLTFILHHKDWKYANFNIAILMWVIHSIALMYPKIQAFRESNVPEAEKLTGTDKWKFIDVPPFIFYYISEIIGDWYVVFILKQIVSRKKYGIAGVLCILSNCIKLIICVFLFTGDDQCSLKGNKPENFNCFRDSELWKTYQKLECLNILCIALYYGACLFILYTTKDDYESQSKLNPSSFTLIKRFRRDSKYRMMFSCLCALVSCCFGIPFIVDTFTRNFTFRLEVTREAIMSLTYYMVYIDQILKSEQSGGQAFRSTTNDQSTNNYSGNHSGKMGFSSKGVLDSSKIHDNEYGATPWSNNYSSNYNSNYNSNY</sequence>
<name>A0A1Y2DZE1_9FUNG</name>
<keyword evidence="1" id="KW-1133">Transmembrane helix</keyword>
<keyword evidence="3" id="KW-1185">Reference proteome</keyword>
<comment type="caution">
    <text evidence="2">The sequence shown here is derived from an EMBL/GenBank/DDBJ whole genome shotgun (WGS) entry which is preliminary data.</text>
</comment>
<feature type="transmembrane region" description="Helical" evidence="1">
    <location>
        <begin position="231"/>
        <end position="250"/>
    </location>
</feature>
<protein>
    <submittedName>
        <fullName evidence="2">Uncharacterized protein</fullName>
    </submittedName>
</protein>
<proteinExistence type="predicted"/>
<dbReference type="EMBL" id="MCOG01000053">
    <property type="protein sequence ID" value="ORY64668.1"/>
    <property type="molecule type" value="Genomic_DNA"/>
</dbReference>
<feature type="transmembrane region" description="Helical" evidence="1">
    <location>
        <begin position="50"/>
        <end position="69"/>
    </location>
</feature>
<feature type="transmembrane region" description="Helical" evidence="1">
    <location>
        <begin position="100"/>
        <end position="118"/>
    </location>
</feature>
<keyword evidence="1" id="KW-0472">Membrane</keyword>
<reference evidence="2 3" key="1">
    <citation type="submission" date="2016-08" db="EMBL/GenBank/DDBJ databases">
        <title>A Parts List for Fungal Cellulosomes Revealed by Comparative Genomics.</title>
        <authorList>
            <consortium name="DOE Joint Genome Institute"/>
            <person name="Haitjema C.H."/>
            <person name="Gilmore S.P."/>
            <person name="Henske J.K."/>
            <person name="Solomon K.V."/>
            <person name="De Groot R."/>
            <person name="Kuo A."/>
            <person name="Mondo S.J."/>
            <person name="Salamov A.A."/>
            <person name="Labutti K."/>
            <person name="Zhao Z."/>
            <person name="Chiniquy J."/>
            <person name="Barry K."/>
            <person name="Brewer H.M."/>
            <person name="Purvine S.O."/>
            <person name="Wright A.T."/>
            <person name="Boxma B."/>
            <person name="Van Alen T."/>
            <person name="Hackstein J.H."/>
            <person name="Baker S.E."/>
            <person name="Grigoriev I.V."/>
            <person name="O'Malley M.A."/>
        </authorList>
    </citation>
    <scope>NUCLEOTIDE SEQUENCE [LARGE SCALE GENOMIC DNA]</scope>
    <source>
        <strain evidence="2 3">G1</strain>
    </source>
</reference>
<dbReference type="AlphaFoldDB" id="A0A1Y2DZE1"/>
<keyword evidence="1" id="KW-0812">Transmembrane</keyword>
<evidence type="ECO:0000313" key="2">
    <source>
        <dbReference type="EMBL" id="ORY64668.1"/>
    </source>
</evidence>
<feature type="transmembrane region" description="Helical" evidence="1">
    <location>
        <begin position="130"/>
        <end position="150"/>
    </location>
</feature>
<organism evidence="2 3">
    <name type="scientific">Neocallimastix californiae</name>
    <dbReference type="NCBI Taxonomy" id="1754190"/>
    <lineage>
        <taxon>Eukaryota</taxon>
        <taxon>Fungi</taxon>
        <taxon>Fungi incertae sedis</taxon>
        <taxon>Chytridiomycota</taxon>
        <taxon>Chytridiomycota incertae sedis</taxon>
        <taxon>Neocallimastigomycetes</taxon>
        <taxon>Neocallimastigales</taxon>
        <taxon>Neocallimastigaceae</taxon>
        <taxon>Neocallimastix</taxon>
    </lineage>
</organism>
<dbReference type="OrthoDB" id="2135479at2759"/>
<evidence type="ECO:0000313" key="3">
    <source>
        <dbReference type="Proteomes" id="UP000193920"/>
    </source>
</evidence>
<accession>A0A1Y2DZE1</accession>
<gene>
    <name evidence="2" type="ORF">LY90DRAFT_668053</name>
</gene>
<feature type="transmembrane region" description="Helical" evidence="1">
    <location>
        <begin position="183"/>
        <end position="202"/>
    </location>
</feature>